<dbReference type="RefSeq" id="WP_303479456.1">
    <property type="nucleotide sequence ID" value="NZ_JAUOPJ010000001.1"/>
</dbReference>
<accession>A0AAW7XNJ3</accession>
<gene>
    <name evidence="1" type="ORF">Q4494_02240</name>
</gene>
<sequence>MQLRWLDHVNIQTTQVEAKVAWYRDSSNLALSRFSSASSGAAQNDFSHLLKCLGLDK</sequence>
<dbReference type="EMBL" id="JAUOPJ010000001">
    <property type="protein sequence ID" value="MDO6455882.1"/>
    <property type="molecule type" value="Genomic_DNA"/>
</dbReference>
<comment type="caution">
    <text evidence="1">The sequence shown here is derived from an EMBL/GenBank/DDBJ whole genome shotgun (WGS) entry which is preliminary data.</text>
</comment>
<name>A0AAW7XNJ3_9RHOB</name>
<evidence type="ECO:0000313" key="1">
    <source>
        <dbReference type="EMBL" id="MDO6455882.1"/>
    </source>
</evidence>
<dbReference type="AlphaFoldDB" id="A0AAW7XNJ3"/>
<dbReference type="Proteomes" id="UP001169823">
    <property type="component" value="Unassembled WGS sequence"/>
</dbReference>
<protein>
    <submittedName>
        <fullName evidence="1">Uncharacterized protein</fullName>
    </submittedName>
</protein>
<reference evidence="1" key="1">
    <citation type="submission" date="2023-07" db="EMBL/GenBank/DDBJ databases">
        <title>Genome content predicts the carbon catabolic preferences of heterotrophic bacteria.</title>
        <authorList>
            <person name="Gralka M."/>
        </authorList>
    </citation>
    <scope>NUCLEOTIDE SEQUENCE</scope>
    <source>
        <strain evidence="1">I2M02</strain>
    </source>
</reference>
<proteinExistence type="predicted"/>
<evidence type="ECO:0000313" key="2">
    <source>
        <dbReference type="Proteomes" id="UP001169823"/>
    </source>
</evidence>
<organism evidence="1 2">
    <name type="scientific">Celeribacter halophilus</name>
    <dbReference type="NCBI Taxonomy" id="576117"/>
    <lineage>
        <taxon>Bacteria</taxon>
        <taxon>Pseudomonadati</taxon>
        <taxon>Pseudomonadota</taxon>
        <taxon>Alphaproteobacteria</taxon>
        <taxon>Rhodobacterales</taxon>
        <taxon>Roseobacteraceae</taxon>
        <taxon>Celeribacter</taxon>
    </lineage>
</organism>